<evidence type="ECO:0000259" key="1">
    <source>
        <dbReference type="Pfam" id="PF12204"/>
    </source>
</evidence>
<dbReference type="PANTHER" id="PTHR33404">
    <property type="entry name" value="CELL DIVISION TOPOLOGICAL SPECIFICITY FACTOR HOMOLOG, CHLOROPLASTIC"/>
    <property type="match status" value="1"/>
</dbReference>
<keyword evidence="4" id="KW-1185">Reference proteome</keyword>
<comment type="caution">
    <text evidence="3">The sequence shown here is derived from an EMBL/GenBank/DDBJ whole genome shotgun (WGS) entry which is preliminary data.</text>
</comment>
<gene>
    <name evidence="3" type="ORF">I8751_23195</name>
</gene>
<dbReference type="Pfam" id="PF21053">
    <property type="entry name" value="BFA1_C"/>
    <property type="match status" value="1"/>
</dbReference>
<dbReference type="InterPro" id="IPR022017">
    <property type="entry name" value="BFA1-like_DUF3598"/>
</dbReference>
<proteinExistence type="predicted"/>
<feature type="domain" description="DUF3598" evidence="1">
    <location>
        <begin position="1"/>
        <end position="129"/>
    </location>
</feature>
<dbReference type="RefSeq" id="WP_214441419.1">
    <property type="nucleotide sequence ID" value="NZ_JAECZB010000092.1"/>
</dbReference>
<evidence type="ECO:0000313" key="3">
    <source>
        <dbReference type="EMBL" id="MBH8555202.1"/>
    </source>
</evidence>
<sequence length="277" mass="31084">MKSQWECFLQNLGVWEGSFTSFSPQGTFLKDIPSRLTLEGLNNNQTVRLNLCRSGQADMVLEYSSVGGSLLFFENGAFSQGSIQLAPFTEFGAEFGLIYENRRLRLVQLFDQNGQLDKFTLIREHLAGTPTPETPPLQIDDLLGEWQGEAITIYPDLRSRSVSKGDSPDTYSTILKLQLDGTGRLSQSLSFGEHQITSTATVKGSIIHFDQDPQKQIQVLLLPDGASVTSPLQVQLRQPLFLEVGWLIQPNLRQRMVRNYNDKGEWTSLTLVTEKKV</sequence>
<evidence type="ECO:0000259" key="2">
    <source>
        <dbReference type="Pfam" id="PF21053"/>
    </source>
</evidence>
<dbReference type="InterPro" id="IPR048378">
    <property type="entry name" value="BFA1-like_C"/>
</dbReference>
<dbReference type="Pfam" id="PF12204">
    <property type="entry name" value="DUF3598_N"/>
    <property type="match status" value="1"/>
</dbReference>
<name>A0A8J7L7K4_9CYAN</name>
<accession>A0A8J7L7K4</accession>
<feature type="domain" description="Biogenesis factor required for ATP synthase 1-like C-terminal" evidence="2">
    <location>
        <begin position="133"/>
        <end position="277"/>
    </location>
</feature>
<evidence type="ECO:0000313" key="4">
    <source>
        <dbReference type="Proteomes" id="UP000599391"/>
    </source>
</evidence>
<dbReference type="Proteomes" id="UP000599391">
    <property type="component" value="Unassembled WGS sequence"/>
</dbReference>
<dbReference type="InterPro" id="IPR012674">
    <property type="entry name" value="Calycin"/>
</dbReference>
<protein>
    <submittedName>
        <fullName evidence="3">DUF3598 family protein</fullName>
    </submittedName>
</protein>
<dbReference type="GO" id="GO:0000918">
    <property type="term" value="P:division septum site selection"/>
    <property type="evidence" value="ECO:0007669"/>
    <property type="project" value="TreeGrafter"/>
</dbReference>
<dbReference type="Gene3D" id="2.40.128.20">
    <property type="match status" value="2"/>
</dbReference>
<organism evidence="3 4">
    <name type="scientific">Atlanticothrix silvestris CENA357</name>
    <dbReference type="NCBI Taxonomy" id="1725252"/>
    <lineage>
        <taxon>Bacteria</taxon>
        <taxon>Bacillati</taxon>
        <taxon>Cyanobacteriota</taxon>
        <taxon>Cyanophyceae</taxon>
        <taxon>Nostocales</taxon>
        <taxon>Nodulariaceae</taxon>
        <taxon>Atlanticothrix</taxon>
        <taxon>Atlanticothrix silvestris</taxon>
    </lineage>
</organism>
<dbReference type="EMBL" id="JAECZB010000092">
    <property type="protein sequence ID" value="MBH8555202.1"/>
    <property type="molecule type" value="Genomic_DNA"/>
</dbReference>
<dbReference type="SUPFAM" id="SSF50814">
    <property type="entry name" value="Lipocalins"/>
    <property type="match status" value="2"/>
</dbReference>
<dbReference type="AlphaFoldDB" id="A0A8J7L7K4"/>
<reference evidence="3 4" key="1">
    <citation type="journal article" date="2021" name="Int. J. Syst. Evol. Microbiol.">
        <title>Amazonocrinis nigriterrae gen. nov., sp. nov., Atlanticothrix silvestris gen. nov., sp. nov. and Dendronalium phyllosphericum gen. nov., sp. nov., nostocacean cyanobacteria from Brazilian environments.</title>
        <authorList>
            <person name="Alvarenga D.O."/>
            <person name="Andreote A.P.D."/>
            <person name="Branco L.H.Z."/>
            <person name="Delbaje E."/>
            <person name="Cruz R.B."/>
            <person name="Varani A.M."/>
            <person name="Fiore M.F."/>
        </authorList>
    </citation>
    <scope>NUCLEOTIDE SEQUENCE [LARGE SCALE GENOMIC DNA]</scope>
    <source>
        <strain evidence="3 4">CENA357</strain>
    </source>
</reference>
<dbReference type="PANTHER" id="PTHR33404:SF1">
    <property type="entry name" value="SLL0497 PROTEIN"/>
    <property type="match status" value="1"/>
</dbReference>
<dbReference type="GO" id="GO:0005886">
    <property type="term" value="C:plasma membrane"/>
    <property type="evidence" value="ECO:0007669"/>
    <property type="project" value="TreeGrafter"/>
</dbReference>